<dbReference type="Gene3D" id="3.90.226.10">
    <property type="entry name" value="2-enoyl-CoA Hydratase, Chain A, domain 1"/>
    <property type="match status" value="1"/>
</dbReference>
<dbReference type="GO" id="GO:0016836">
    <property type="term" value="F:hydro-lyase activity"/>
    <property type="evidence" value="ECO:0007669"/>
    <property type="project" value="UniProtKB-ARBA"/>
</dbReference>
<dbReference type="Pfam" id="PF00378">
    <property type="entry name" value="ECH_1"/>
    <property type="match status" value="1"/>
</dbReference>
<evidence type="ECO:0000256" key="1">
    <source>
        <dbReference type="ARBA" id="ARBA00005254"/>
    </source>
</evidence>
<evidence type="ECO:0000313" key="4">
    <source>
        <dbReference type="EMBL" id="CAD9085245.1"/>
    </source>
</evidence>
<gene>
    <name evidence="4" type="ORF">PCOS0759_LOCUS8499</name>
</gene>
<dbReference type="CDD" id="cd06558">
    <property type="entry name" value="crotonase-like"/>
    <property type="match status" value="1"/>
</dbReference>
<comment type="similarity">
    <text evidence="1 3">Belongs to the enoyl-CoA hydratase/isomerase family.</text>
</comment>
<evidence type="ECO:0000256" key="2">
    <source>
        <dbReference type="ARBA" id="ARBA00023239"/>
    </source>
</evidence>
<dbReference type="FunFam" id="1.10.12.10:FF:000001">
    <property type="entry name" value="Probable enoyl-CoA hydratase, mitochondrial"/>
    <property type="match status" value="1"/>
</dbReference>
<sequence length="326" mass="35889">MRLFSKRSTIATAFSKRPIASCCAQTFHRHPLSSPFSSTLSPHVNSFLAPLSLISHQYRHASQSNTDQQCLLSIDNNIARLSFNRGPQKNAFSRKFIADLNEHLDSILAEGPNIRVVLIDSVDPSIFCAGADLKERATMSQAEASQFVSKLRSTMDRIEQLPQPTIALVAGGAFGGGLELALACDMRLALKQTQMGLVETSLAIIPGAGGTQRLPRIIGMAKAKELIYTARRFNGEYAEKIGLMNYALENEEQIQAKALELANEIAKNGPVAVRVAKIAVQNGIEVERQQGMVLEQQCYAQVIPTKDRMEGLMAFKERRKPEYKGE</sequence>
<reference evidence="4" key="1">
    <citation type="submission" date="2021-01" db="EMBL/GenBank/DDBJ databases">
        <authorList>
            <person name="Corre E."/>
            <person name="Pelletier E."/>
            <person name="Niang G."/>
            <person name="Scheremetjew M."/>
            <person name="Finn R."/>
            <person name="Kale V."/>
            <person name="Holt S."/>
            <person name="Cochrane G."/>
            <person name="Meng A."/>
            <person name="Brown T."/>
            <person name="Cohen L."/>
        </authorList>
    </citation>
    <scope>NUCLEOTIDE SEQUENCE</scope>
    <source>
        <strain evidence="4">WS</strain>
    </source>
</reference>
<dbReference type="PROSITE" id="PS00166">
    <property type="entry name" value="ENOYL_COA_HYDRATASE"/>
    <property type="match status" value="1"/>
</dbReference>
<organism evidence="4">
    <name type="scientific">Percolomonas cosmopolitus</name>
    <dbReference type="NCBI Taxonomy" id="63605"/>
    <lineage>
        <taxon>Eukaryota</taxon>
        <taxon>Discoba</taxon>
        <taxon>Heterolobosea</taxon>
        <taxon>Tetramitia</taxon>
        <taxon>Eutetramitia</taxon>
        <taxon>Percolomonadidae</taxon>
        <taxon>Percolomonas</taxon>
    </lineage>
</organism>
<dbReference type="Gene3D" id="1.10.12.10">
    <property type="entry name" value="Lyase 2-enoyl-coa Hydratase, Chain A, domain 2"/>
    <property type="match status" value="1"/>
</dbReference>
<evidence type="ECO:0008006" key="5">
    <source>
        <dbReference type="Google" id="ProtNLM"/>
    </source>
</evidence>
<dbReference type="InterPro" id="IPR001753">
    <property type="entry name" value="Enoyl-CoA_hydra/iso"/>
</dbReference>
<dbReference type="PANTHER" id="PTHR11941">
    <property type="entry name" value="ENOYL-COA HYDRATASE-RELATED"/>
    <property type="match status" value="1"/>
</dbReference>
<protein>
    <recommendedName>
        <fullName evidence="5">Enoyl-CoA hydratase</fullName>
    </recommendedName>
</protein>
<dbReference type="GO" id="GO:0006635">
    <property type="term" value="P:fatty acid beta-oxidation"/>
    <property type="evidence" value="ECO:0007669"/>
    <property type="project" value="TreeGrafter"/>
</dbReference>
<proteinExistence type="inferred from homology"/>
<dbReference type="EMBL" id="HBGD01010345">
    <property type="protein sequence ID" value="CAD9085245.1"/>
    <property type="molecule type" value="Transcribed_RNA"/>
</dbReference>
<dbReference type="GO" id="GO:0005739">
    <property type="term" value="C:mitochondrion"/>
    <property type="evidence" value="ECO:0007669"/>
    <property type="project" value="TreeGrafter"/>
</dbReference>
<dbReference type="InterPro" id="IPR029045">
    <property type="entry name" value="ClpP/crotonase-like_dom_sf"/>
</dbReference>
<dbReference type="SUPFAM" id="SSF52096">
    <property type="entry name" value="ClpP/crotonase"/>
    <property type="match status" value="1"/>
</dbReference>
<name>A0A7S1KTE4_9EUKA</name>
<evidence type="ECO:0000256" key="3">
    <source>
        <dbReference type="RuleBase" id="RU003707"/>
    </source>
</evidence>
<dbReference type="PANTHER" id="PTHR11941:SF171">
    <property type="entry name" value="SD19268P"/>
    <property type="match status" value="1"/>
</dbReference>
<dbReference type="InterPro" id="IPR014748">
    <property type="entry name" value="Enoyl-CoA_hydra_C"/>
</dbReference>
<dbReference type="AlphaFoldDB" id="A0A7S1KTE4"/>
<keyword evidence="2" id="KW-0456">Lyase</keyword>
<accession>A0A7S1KTE4</accession>
<dbReference type="InterPro" id="IPR018376">
    <property type="entry name" value="Enoyl-CoA_hyd/isom_CS"/>
</dbReference>
<dbReference type="FunFam" id="3.90.226.10:FF:000009">
    <property type="entry name" value="Carnitinyl-CoA dehydratase"/>
    <property type="match status" value="1"/>
</dbReference>